<name>A0ABX2R5Y0_9THEO</name>
<dbReference type="PANTHER" id="PTHR33055">
    <property type="entry name" value="TRANSPOSASE FOR INSERTION SEQUENCE ELEMENT IS1111A"/>
    <property type="match status" value="1"/>
</dbReference>
<comment type="caution">
    <text evidence="3">The sequence shown here is derived from an EMBL/GenBank/DDBJ whole genome shotgun (WGS) entry which is preliminary data.</text>
</comment>
<accession>A0ABX2R5Y0</accession>
<reference evidence="3 4" key="1">
    <citation type="submission" date="2020-07" db="EMBL/GenBank/DDBJ databases">
        <title>Genomic Encyclopedia of Type Strains, Phase III (KMG-III): the genomes of soil and plant-associated and newly described type strains.</title>
        <authorList>
            <person name="Whitman W."/>
        </authorList>
    </citation>
    <scope>NUCLEOTIDE SEQUENCE [LARGE SCALE GENOMIC DNA]</scope>
    <source>
        <strain evidence="3 4">DSM 11255</strain>
    </source>
</reference>
<protein>
    <submittedName>
        <fullName evidence="3">Transposase</fullName>
    </submittedName>
</protein>
<gene>
    <name evidence="3" type="ORF">HDG70_000070</name>
</gene>
<proteinExistence type="predicted"/>
<dbReference type="NCBIfam" id="NF033542">
    <property type="entry name" value="transpos_IS110"/>
    <property type="match status" value="1"/>
</dbReference>
<evidence type="ECO:0000313" key="4">
    <source>
        <dbReference type="Proteomes" id="UP000604066"/>
    </source>
</evidence>
<evidence type="ECO:0000259" key="2">
    <source>
        <dbReference type="Pfam" id="PF02371"/>
    </source>
</evidence>
<dbReference type="EMBL" id="JACCBS010000001">
    <property type="protein sequence ID" value="NYE56364.1"/>
    <property type="molecule type" value="Genomic_DNA"/>
</dbReference>
<dbReference type="Pfam" id="PF02371">
    <property type="entry name" value="Transposase_20"/>
    <property type="match status" value="1"/>
</dbReference>
<dbReference type="Pfam" id="PF01548">
    <property type="entry name" value="DEDD_Tnp_IS110"/>
    <property type="match status" value="1"/>
</dbReference>
<dbReference type="InterPro" id="IPR003346">
    <property type="entry name" value="Transposase_20"/>
</dbReference>
<evidence type="ECO:0000259" key="1">
    <source>
        <dbReference type="Pfam" id="PF01548"/>
    </source>
</evidence>
<organism evidence="3 4">
    <name type="scientific">Carboxydothermus ferrireducens DSM 11255</name>
    <dbReference type="NCBI Taxonomy" id="1119529"/>
    <lineage>
        <taxon>Bacteria</taxon>
        <taxon>Bacillati</taxon>
        <taxon>Bacillota</taxon>
        <taxon>Clostridia</taxon>
        <taxon>Thermoanaerobacterales</taxon>
        <taxon>Thermoanaerobacteraceae</taxon>
        <taxon>Carboxydothermus</taxon>
    </lineage>
</organism>
<dbReference type="PANTHER" id="PTHR33055:SF13">
    <property type="entry name" value="TRANSPOSASE"/>
    <property type="match status" value="1"/>
</dbReference>
<dbReference type="Proteomes" id="UP000604066">
    <property type="component" value="Unassembled WGS sequence"/>
</dbReference>
<dbReference type="InterPro" id="IPR002525">
    <property type="entry name" value="Transp_IS110-like_N"/>
</dbReference>
<dbReference type="InterPro" id="IPR047650">
    <property type="entry name" value="Transpos_IS110"/>
</dbReference>
<sequence>MKTLFVGIDVSMKDFKAQFMDNLGETVSKRQRFSNDNPGLEALINLVLEICHSDSFERVVIGLESTSVYSWHLQMGLASNYQLASYHCQVYSFNPKVVANFKKAYVDLPKNDWTDAWVIADRLRFGRLPENSQVDFRYLPLQRLTRFRFHLTQTLTREKNYFLTNLFLKFNTLQQDEVFSNLFGATSEAILTEFLSPDEIAARPLDDLIDFLVEKGNKHFADPKATAEKLKIAARNAHRLRGNLLEPVNLILATSLETIRTLEKQIKNIDKAIAKEIAHFKHTLDSVPGLGPVICAGIIAEIGDIHRFPNDSALAKFAGLTWREHQSGEFEADTTPLTKTGNAYLRYYLIQAANSVRQYEPEYREFYSRKFRESKTHHHRRALVLTARKLVRMVDALLRSNQLYLPKGQRRNLA</sequence>
<feature type="domain" description="Transposase IS116/IS110/IS902 C-terminal" evidence="2">
    <location>
        <begin position="282"/>
        <end position="367"/>
    </location>
</feature>
<feature type="domain" description="Transposase IS110-like N-terminal" evidence="1">
    <location>
        <begin position="6"/>
        <end position="165"/>
    </location>
</feature>
<keyword evidence="4" id="KW-1185">Reference proteome</keyword>
<evidence type="ECO:0000313" key="3">
    <source>
        <dbReference type="EMBL" id="NYE56364.1"/>
    </source>
</evidence>